<protein>
    <submittedName>
        <fullName evidence="1">Uncharacterized protein</fullName>
    </submittedName>
</protein>
<accession>A0A545V169</accession>
<comment type="caution">
    <text evidence="1">The sequence shown here is derived from an EMBL/GenBank/DDBJ whole genome shotgun (WGS) entry which is preliminary data.</text>
</comment>
<proteinExistence type="predicted"/>
<dbReference type="AlphaFoldDB" id="A0A545V169"/>
<organism evidence="1 2">
    <name type="scientific">Cordyceps javanica</name>
    <dbReference type="NCBI Taxonomy" id="43265"/>
    <lineage>
        <taxon>Eukaryota</taxon>
        <taxon>Fungi</taxon>
        <taxon>Dikarya</taxon>
        <taxon>Ascomycota</taxon>
        <taxon>Pezizomycotina</taxon>
        <taxon>Sordariomycetes</taxon>
        <taxon>Hypocreomycetidae</taxon>
        <taxon>Hypocreales</taxon>
        <taxon>Cordycipitaceae</taxon>
        <taxon>Cordyceps</taxon>
    </lineage>
</organism>
<name>A0A545V169_9HYPO</name>
<evidence type="ECO:0000313" key="2">
    <source>
        <dbReference type="Proteomes" id="UP000315783"/>
    </source>
</evidence>
<reference evidence="1 2" key="1">
    <citation type="journal article" date="2019" name="Appl. Microbiol. Biotechnol.">
        <title>Genome sequence of Isaria javanica and comparative genome analysis insights into family S53 peptidase evolution in fungal entomopathogens.</title>
        <authorList>
            <person name="Lin R."/>
            <person name="Zhang X."/>
            <person name="Xin B."/>
            <person name="Zou M."/>
            <person name="Gao Y."/>
            <person name="Qin F."/>
            <person name="Hu Q."/>
            <person name="Xie B."/>
            <person name="Cheng X."/>
        </authorList>
    </citation>
    <scope>NUCLEOTIDE SEQUENCE [LARGE SCALE GENOMIC DNA]</scope>
    <source>
        <strain evidence="1 2">IJ1G</strain>
    </source>
</reference>
<gene>
    <name evidence="1" type="ORF">IF1G_06439</name>
</gene>
<evidence type="ECO:0000313" key="1">
    <source>
        <dbReference type="EMBL" id="TQV95452.1"/>
    </source>
</evidence>
<dbReference type="EMBL" id="SPUK01000008">
    <property type="protein sequence ID" value="TQV95452.1"/>
    <property type="molecule type" value="Genomic_DNA"/>
</dbReference>
<dbReference type="Proteomes" id="UP000315783">
    <property type="component" value="Unassembled WGS sequence"/>
</dbReference>
<sequence length="110" mass="12668">MVFISIAGNTDDVRTRALSRHSLDEYDIDAEKSPTRSTMSDVRLEMSLSRNLRFYQRKQRKNLQKEEDDIQWVRTFPAVVRCFNAKATGRFLGIRSPAPARVPGRVPLQS</sequence>
<keyword evidence="2" id="KW-1185">Reference proteome</keyword>